<dbReference type="InterPro" id="IPR029044">
    <property type="entry name" value="Nucleotide-diphossugar_trans"/>
</dbReference>
<dbReference type="NCBIfam" id="TIGR04282">
    <property type="entry name" value="glyco_like_cofC"/>
    <property type="match status" value="1"/>
</dbReference>
<organism evidence="1 2">
    <name type="scientific">Amylibacter marinus</name>
    <dbReference type="NCBI Taxonomy" id="1475483"/>
    <lineage>
        <taxon>Bacteria</taxon>
        <taxon>Pseudomonadati</taxon>
        <taxon>Pseudomonadota</taxon>
        <taxon>Alphaproteobacteria</taxon>
        <taxon>Rhodobacterales</taxon>
        <taxon>Paracoccaceae</taxon>
        <taxon>Amylibacter</taxon>
    </lineage>
</organism>
<name>A0ABQ5VW89_9RHOB</name>
<evidence type="ECO:0008006" key="3">
    <source>
        <dbReference type="Google" id="ProtNLM"/>
    </source>
</evidence>
<protein>
    <recommendedName>
        <fullName evidence="3">Glycosyltransferase</fullName>
    </recommendedName>
</protein>
<keyword evidence="2" id="KW-1185">Reference proteome</keyword>
<gene>
    <name evidence="1" type="ORF">GCM10007939_19910</name>
</gene>
<dbReference type="PANTHER" id="PTHR36529:SF1">
    <property type="entry name" value="GLYCOSYLTRANSFERASE"/>
    <property type="match status" value="1"/>
</dbReference>
<dbReference type="Pfam" id="PF09837">
    <property type="entry name" value="DUF2064"/>
    <property type="match status" value="1"/>
</dbReference>
<accession>A0ABQ5VW89</accession>
<proteinExistence type="predicted"/>
<evidence type="ECO:0000313" key="2">
    <source>
        <dbReference type="Proteomes" id="UP001156694"/>
    </source>
</evidence>
<dbReference type="SUPFAM" id="SSF53448">
    <property type="entry name" value="Nucleotide-diphospho-sugar transferases"/>
    <property type="match status" value="1"/>
</dbReference>
<evidence type="ECO:0000313" key="1">
    <source>
        <dbReference type="EMBL" id="GLQ35708.1"/>
    </source>
</evidence>
<dbReference type="RefSeq" id="WP_284378497.1">
    <property type="nucleotide sequence ID" value="NZ_BSNN01000004.1"/>
</dbReference>
<reference evidence="2" key="1">
    <citation type="journal article" date="2019" name="Int. J. Syst. Evol. Microbiol.">
        <title>The Global Catalogue of Microorganisms (GCM) 10K type strain sequencing project: providing services to taxonomists for standard genome sequencing and annotation.</title>
        <authorList>
            <consortium name="The Broad Institute Genomics Platform"/>
            <consortium name="The Broad Institute Genome Sequencing Center for Infectious Disease"/>
            <person name="Wu L."/>
            <person name="Ma J."/>
        </authorList>
    </citation>
    <scope>NUCLEOTIDE SEQUENCE [LARGE SCALE GENOMIC DNA]</scope>
    <source>
        <strain evidence="2">NBRC 110140</strain>
    </source>
</reference>
<dbReference type="EMBL" id="BSNN01000004">
    <property type="protein sequence ID" value="GLQ35708.1"/>
    <property type="molecule type" value="Genomic_DNA"/>
</dbReference>
<sequence length="196" mass="21529">MRPQLYIMVKQPRAGRVKTRLGRDIGMAASAWWFRHSVARHIRALSADPRWETVLAVSPDVEGMASRVWPRNLRRWPQGGGDLGARMGRILHRAPKGPVIIIGADIPDITPALIHKAFKSLNNHDAVIGPAPDGGYWLVGHRRAGRCVPRDLFKGVRWSSETARADTIASLSGQSVALIDTLRDVDTLADLRALGG</sequence>
<dbReference type="InterPro" id="IPR018641">
    <property type="entry name" value="Trfase_1_rSAM/seldom-assoc"/>
</dbReference>
<comment type="caution">
    <text evidence="1">The sequence shown here is derived from an EMBL/GenBank/DDBJ whole genome shotgun (WGS) entry which is preliminary data.</text>
</comment>
<dbReference type="Proteomes" id="UP001156694">
    <property type="component" value="Unassembled WGS sequence"/>
</dbReference>
<dbReference type="PANTHER" id="PTHR36529">
    <property type="entry name" value="SLL1095 PROTEIN"/>
    <property type="match status" value="1"/>
</dbReference>
<dbReference type="Gene3D" id="3.90.550.10">
    <property type="entry name" value="Spore Coat Polysaccharide Biosynthesis Protein SpsA, Chain A"/>
    <property type="match status" value="1"/>
</dbReference>